<evidence type="ECO:0000313" key="5">
    <source>
        <dbReference type="EMBL" id="KAF3762107.1"/>
    </source>
</evidence>
<dbReference type="AlphaFoldDB" id="A0A9P5CLD4"/>
<dbReference type="Proteomes" id="UP000803844">
    <property type="component" value="Unassembled WGS sequence"/>
</dbReference>
<evidence type="ECO:0000259" key="4">
    <source>
        <dbReference type="Pfam" id="PF00441"/>
    </source>
</evidence>
<dbReference type="InterPro" id="IPR046373">
    <property type="entry name" value="Acyl-CoA_Oxase/DH_mid-dom_sf"/>
</dbReference>
<dbReference type="InterPro" id="IPR036250">
    <property type="entry name" value="AcylCo_DH-like_C"/>
</dbReference>
<dbReference type="Gene3D" id="1.20.140.10">
    <property type="entry name" value="Butyryl-CoA Dehydrogenase, subunit A, domain 3"/>
    <property type="match status" value="1"/>
</dbReference>
<dbReference type="PANTHER" id="PTHR43884:SF12">
    <property type="entry name" value="ISOVALERYL-COA DEHYDROGENASE, MITOCHONDRIAL-RELATED"/>
    <property type="match status" value="1"/>
</dbReference>
<dbReference type="PANTHER" id="PTHR43884">
    <property type="entry name" value="ACYL-COA DEHYDROGENASE"/>
    <property type="match status" value="1"/>
</dbReference>
<protein>
    <recommendedName>
        <fullName evidence="4">Acyl-CoA dehydrogenase/oxidase C-terminal domain-containing protein</fullName>
    </recommendedName>
</protein>
<evidence type="ECO:0000313" key="6">
    <source>
        <dbReference type="Proteomes" id="UP000803844"/>
    </source>
</evidence>
<dbReference type="GO" id="GO:0046359">
    <property type="term" value="P:butyrate catabolic process"/>
    <property type="evidence" value="ECO:0007669"/>
    <property type="project" value="TreeGrafter"/>
</dbReference>
<evidence type="ECO:0000256" key="1">
    <source>
        <dbReference type="ARBA" id="ARBA00009347"/>
    </source>
</evidence>
<dbReference type="GeneID" id="63837877"/>
<evidence type="ECO:0000256" key="3">
    <source>
        <dbReference type="ARBA" id="ARBA00022827"/>
    </source>
</evidence>
<proteinExistence type="inferred from homology"/>
<comment type="caution">
    <text evidence="5">The sequence shown here is derived from an EMBL/GenBank/DDBJ whole genome shotgun (WGS) entry which is preliminary data.</text>
</comment>
<dbReference type="SUPFAM" id="SSF47203">
    <property type="entry name" value="Acyl-CoA dehydrogenase C-terminal domain-like"/>
    <property type="match status" value="1"/>
</dbReference>
<keyword evidence="6" id="KW-1185">Reference proteome</keyword>
<keyword evidence="2" id="KW-0285">Flavoprotein</keyword>
<name>A0A9P5CLD4_CRYP1</name>
<gene>
    <name evidence="5" type="ORF">M406DRAFT_332504</name>
</gene>
<dbReference type="SUPFAM" id="SSF56645">
    <property type="entry name" value="Acyl-CoA dehydrogenase NM domain-like"/>
    <property type="match status" value="1"/>
</dbReference>
<comment type="similarity">
    <text evidence="1">Belongs to the acyl-CoA dehydrogenase family.</text>
</comment>
<dbReference type="OrthoDB" id="10016597at2759"/>
<dbReference type="Gene3D" id="2.40.110.10">
    <property type="entry name" value="Butyryl-CoA Dehydrogenase, subunit A, domain 2"/>
    <property type="match status" value="1"/>
</dbReference>
<keyword evidence="3" id="KW-0274">FAD</keyword>
<feature type="domain" description="Acyl-CoA dehydrogenase/oxidase C-terminal" evidence="4">
    <location>
        <begin position="196"/>
        <end position="259"/>
    </location>
</feature>
<reference evidence="5" key="1">
    <citation type="journal article" date="2020" name="Phytopathology">
        <title>Genome sequence of the chestnut blight fungus Cryphonectria parasitica EP155: A fundamental resource for an archetypical invasive plant pathogen.</title>
        <authorList>
            <person name="Crouch J.A."/>
            <person name="Dawe A."/>
            <person name="Aerts A."/>
            <person name="Barry K."/>
            <person name="Churchill A.C.L."/>
            <person name="Grimwood J."/>
            <person name="Hillman B."/>
            <person name="Milgroom M.G."/>
            <person name="Pangilinan J."/>
            <person name="Smith M."/>
            <person name="Salamov A."/>
            <person name="Schmutz J."/>
            <person name="Yadav J."/>
            <person name="Grigoriev I.V."/>
            <person name="Nuss D."/>
        </authorList>
    </citation>
    <scope>NUCLEOTIDE SEQUENCE</scope>
    <source>
        <strain evidence="5">EP155</strain>
    </source>
</reference>
<dbReference type="InterPro" id="IPR009075">
    <property type="entry name" value="AcylCo_DH/oxidase_C"/>
</dbReference>
<dbReference type="RefSeq" id="XP_040773086.1">
    <property type="nucleotide sequence ID" value="XM_040920748.1"/>
</dbReference>
<evidence type="ECO:0000256" key="2">
    <source>
        <dbReference type="ARBA" id="ARBA00022630"/>
    </source>
</evidence>
<organism evidence="5 6">
    <name type="scientific">Cryphonectria parasitica (strain ATCC 38755 / EP155)</name>
    <dbReference type="NCBI Taxonomy" id="660469"/>
    <lineage>
        <taxon>Eukaryota</taxon>
        <taxon>Fungi</taxon>
        <taxon>Dikarya</taxon>
        <taxon>Ascomycota</taxon>
        <taxon>Pezizomycotina</taxon>
        <taxon>Sordariomycetes</taxon>
        <taxon>Sordariomycetidae</taxon>
        <taxon>Diaporthales</taxon>
        <taxon>Cryphonectriaceae</taxon>
        <taxon>Cryphonectria-Endothia species complex</taxon>
        <taxon>Cryphonectria</taxon>
    </lineage>
</organism>
<dbReference type="GO" id="GO:0033539">
    <property type="term" value="P:fatty acid beta-oxidation using acyl-CoA dehydrogenase"/>
    <property type="evidence" value="ECO:0007669"/>
    <property type="project" value="TreeGrafter"/>
</dbReference>
<dbReference type="Pfam" id="PF00441">
    <property type="entry name" value="Acyl-CoA_dh_1"/>
    <property type="match status" value="1"/>
</dbReference>
<dbReference type="GO" id="GO:0003995">
    <property type="term" value="F:acyl-CoA dehydrogenase activity"/>
    <property type="evidence" value="ECO:0007669"/>
    <property type="project" value="TreeGrafter"/>
</dbReference>
<accession>A0A9P5CLD4</accession>
<dbReference type="InterPro" id="IPR009100">
    <property type="entry name" value="AcylCoA_DH/oxidase_NM_dom_sf"/>
</dbReference>
<dbReference type="EMBL" id="MU032350">
    <property type="protein sequence ID" value="KAF3762107.1"/>
    <property type="molecule type" value="Genomic_DNA"/>
</dbReference>
<sequence length="270" mass="29360">MNEARISHRSVSSFVLSEPGGVANFLEKSALGLRTTARLVNDGKYWELKGKKLWATNSARGDFKGTDPSCVVCRDIINPPSSRDENDPKDAIIILLVTRADIDASALGAFETIRHITTVGLPSISSPHIRYNNVCVPARNVLCPPGQGADVAIATFDASAVPVTVMRPDLLRTAFNAALAFAKCDDRCGVVQLFEREMAVGVKVYSSEAVVQTATDASQTVGITAYDADQPFENFFNNAIVLPIVDLGNEGIRKRQLQQLMLTDLRLFMM</sequence>